<dbReference type="OrthoDB" id="8934089at2"/>
<protein>
    <submittedName>
        <fullName evidence="2">Uncharacterized protein</fullName>
    </submittedName>
</protein>
<feature type="region of interest" description="Disordered" evidence="1">
    <location>
        <begin position="245"/>
        <end position="271"/>
    </location>
</feature>
<evidence type="ECO:0000256" key="1">
    <source>
        <dbReference type="SAM" id="MobiDB-lite"/>
    </source>
</evidence>
<organism evidence="2 3">
    <name type="scientific">Pandoraea faecigallinarum</name>
    <dbReference type="NCBI Taxonomy" id="656179"/>
    <lineage>
        <taxon>Bacteria</taxon>
        <taxon>Pseudomonadati</taxon>
        <taxon>Pseudomonadota</taxon>
        <taxon>Betaproteobacteria</taxon>
        <taxon>Burkholderiales</taxon>
        <taxon>Burkholderiaceae</taxon>
        <taxon>Pandoraea</taxon>
    </lineage>
</organism>
<name>A0A0H3WNR3_9BURK</name>
<evidence type="ECO:0000313" key="3">
    <source>
        <dbReference type="Proteomes" id="UP000035651"/>
    </source>
</evidence>
<accession>A0A0H3WNR3</accession>
<keyword evidence="3" id="KW-1185">Reference proteome</keyword>
<dbReference type="EMBL" id="CP011807">
    <property type="protein sequence ID" value="AKM29634.1"/>
    <property type="molecule type" value="Genomic_DNA"/>
</dbReference>
<evidence type="ECO:0000313" key="2">
    <source>
        <dbReference type="EMBL" id="AKM29634.1"/>
    </source>
</evidence>
<dbReference type="Proteomes" id="UP000035651">
    <property type="component" value="Chromosome"/>
</dbReference>
<proteinExistence type="predicted"/>
<gene>
    <name evidence="2" type="ORF">AB870_05085</name>
</gene>
<dbReference type="PATRIC" id="fig|656179.3.peg.1106"/>
<sequence length="558" mass="60844">MPLNRFPKAVTRCLGLPSPDETSAAPPPRANAMARNLTGTLNRTPALRGPGGVSHASAQASQTAQPSPARHARNSAAAPVHASVDPSPDMPMTMAADWQNPATCRVRTEDRTEAQRPIAMPIRLWECDDPSPDWASSTRAMAQDWADRYGVNTSRLIRVGAECTRYGLIDLGGHRFIVGPTATPAEARVLTLMLKTNPQIGAVFCVEPGALGGQHEPREAQTRHGYCERPISAYLCRVARRSADPREADAPAGTPRPSTSSRPSPPSYGHLEGGLSHVRFMAFDGMTRIDAKIDSATLWRAGKGVADFMRDNPGKIPLVCSEHGIARPCAVIASAALQLQDGDVRLRSQLGTEAIRQRSQASDHHIGVAARGLDLIAELARLSAMLRAPGRGDPRWERKVVLLRQRLPELVASGHVDWQSREGRRRLADILEANFERVAPLLASGGLPPGTALLWLHHEVDVLCGVRFLSPAYVGAHVDRISQEDVDPQSRDAVRLVSLDDYGLTCDNKYYDVRSVADWHRECERRGSVLTNPISRSPVVALLVHATQKARLENEFRT</sequence>
<dbReference type="RefSeq" id="WP_047905564.1">
    <property type="nucleotide sequence ID" value="NZ_CP011807.3"/>
</dbReference>
<feature type="compositionally biased region" description="Low complexity" evidence="1">
    <location>
        <begin position="56"/>
        <end position="69"/>
    </location>
</feature>
<feature type="region of interest" description="Disordered" evidence="1">
    <location>
        <begin position="1"/>
        <end position="92"/>
    </location>
</feature>
<dbReference type="STRING" id="656179.AB870_05085"/>
<dbReference type="AlphaFoldDB" id="A0A0H3WNR3"/>
<reference evidence="2" key="1">
    <citation type="submission" date="2016-06" db="EMBL/GenBank/DDBJ databases">
        <title>Complete Genome Sequence of Pandoraea faecigallinarum DSM-23572.</title>
        <authorList>
            <person name="Yong D."/>
            <person name="Ee R."/>
            <person name="Lim Y.-L."/>
            <person name="Yin W.-F."/>
            <person name="Chan K.-G."/>
        </authorList>
    </citation>
    <scope>NUCLEOTIDE SEQUENCE</scope>
    <source>
        <strain evidence="2">DSM 23572</strain>
    </source>
</reference>
<dbReference type="KEGG" id="pfg:AB870_05085"/>